<dbReference type="PANTHER" id="PTHR30621">
    <property type="entry name" value="GLUTAMINE SYNTHETASE ADENYLYLTRANSFERASE"/>
    <property type="match status" value="1"/>
</dbReference>
<keyword evidence="3" id="KW-0547">Nucleotide-binding</keyword>
<dbReference type="InterPro" id="IPR043519">
    <property type="entry name" value="NT_sf"/>
</dbReference>
<dbReference type="EC" id="2.7.7.42" evidence="9"/>
<evidence type="ECO:0000313" key="10">
    <source>
        <dbReference type="Proteomes" id="UP000269438"/>
    </source>
</evidence>
<dbReference type="CDD" id="cd05401">
    <property type="entry name" value="NT_GlnE_GlnD_like"/>
    <property type="match status" value="1"/>
</dbReference>
<keyword evidence="2 9" id="KW-0548">Nucleotidyltransferase</keyword>
<reference evidence="9 10" key="1">
    <citation type="submission" date="2018-10" db="EMBL/GenBank/DDBJ databases">
        <authorList>
            <person name="Li J."/>
        </authorList>
    </citation>
    <scope>NUCLEOTIDE SEQUENCE [LARGE SCALE GENOMIC DNA]</scope>
    <source>
        <strain evidence="9 10">JCM 11654</strain>
    </source>
</reference>
<dbReference type="PANTHER" id="PTHR30621:SF0">
    <property type="entry name" value="BIFUNCTIONAL GLUTAMINE SYNTHETASE ADENYLYLTRANSFERASE_ADENYLYL-REMOVING ENZYME"/>
    <property type="match status" value="1"/>
</dbReference>
<evidence type="ECO:0000259" key="7">
    <source>
        <dbReference type="Pfam" id="PF03710"/>
    </source>
</evidence>
<dbReference type="GO" id="GO:0005524">
    <property type="term" value="F:ATP binding"/>
    <property type="evidence" value="ECO:0007669"/>
    <property type="project" value="UniProtKB-KW"/>
</dbReference>
<keyword evidence="5" id="KW-0460">Magnesium</keyword>
<dbReference type="EMBL" id="RCUY01000009">
    <property type="protein sequence ID" value="RLP82144.1"/>
    <property type="molecule type" value="Genomic_DNA"/>
</dbReference>
<proteinExistence type="predicted"/>
<dbReference type="AlphaFoldDB" id="A0A3L7APU0"/>
<dbReference type="Gene3D" id="1.20.120.330">
    <property type="entry name" value="Nucleotidyltransferases domain 2"/>
    <property type="match status" value="2"/>
</dbReference>
<evidence type="ECO:0000313" key="9">
    <source>
        <dbReference type="EMBL" id="RLP82144.1"/>
    </source>
</evidence>
<feature type="domain" description="Glutamate-ammonia ligase adenylyltransferase repeated" evidence="7">
    <location>
        <begin position="599"/>
        <end position="828"/>
    </location>
</feature>
<keyword evidence="6" id="KW-0511">Multifunctional enzyme</keyword>
<dbReference type="Gene3D" id="3.30.460.10">
    <property type="entry name" value="Beta Polymerase, domain 2"/>
    <property type="match status" value="2"/>
</dbReference>
<evidence type="ECO:0000256" key="3">
    <source>
        <dbReference type="ARBA" id="ARBA00022741"/>
    </source>
</evidence>
<name>A0A3L7APU0_9MICO</name>
<evidence type="ECO:0000256" key="1">
    <source>
        <dbReference type="ARBA" id="ARBA00022679"/>
    </source>
</evidence>
<dbReference type="Pfam" id="PF03710">
    <property type="entry name" value="GlnE"/>
    <property type="match status" value="2"/>
</dbReference>
<protein>
    <submittedName>
        <fullName evidence="9">Bifunctional [glutamine synthetase] adenylyltransferase/[glutamine synthetase]-adenylyl-L-tyrosine phosphorylase</fullName>
        <ecNumber evidence="9">2.7.7.42</ecNumber>
        <ecNumber evidence="9">2.7.7.89</ecNumber>
    </submittedName>
</protein>
<dbReference type="EC" id="2.7.7.89" evidence="9"/>
<dbReference type="GO" id="GO:0008882">
    <property type="term" value="F:[glutamate-ammonia-ligase] adenylyltransferase activity"/>
    <property type="evidence" value="ECO:0007669"/>
    <property type="project" value="UniProtKB-EC"/>
</dbReference>
<feature type="domain" description="PII-uridylyltransferase/Glutamine-synthetase adenylyltransferase" evidence="8">
    <location>
        <begin position="357"/>
        <end position="494"/>
    </location>
</feature>
<keyword evidence="10" id="KW-1185">Reference proteome</keyword>
<dbReference type="SUPFAM" id="SSF81301">
    <property type="entry name" value="Nucleotidyltransferase"/>
    <property type="match status" value="2"/>
</dbReference>
<sequence length="1001" mass="110351">MPRPATGLSVLARIGFAELTAARTLIEQLGEVGWPVEPDTLEEFAAAADPDEALRTLLRLGETRPDLLSEIAADPFWRRALIRVIGVSEGLADFLLRHPEESRVLAEPTLVLPTAREMRERLALAVGEEDGFATLPEREAIVALRIAYRREVLRIVRVDTEAEDPRDVLDGVARALSDAAAAALSAALLIARSVAADPAGELPRFPRDEVAATRLAIIGMGKAGAGELNYVSDVDVIFVAAAAADADIDNQRAIVIATRLATILMRSISESAIEPALWEVDPNLRPEGKQGALVRTLESHLAYYDRWAKSWEFQALLKHRHLAGDAELGERYHRAIDPLVWASSGRENFVESVQRMRERVTANIPAEDVSFQLKLGPGGLRDIEFTVQLLQLVHGFADESVRVGGTVAALRALADAGYIGREESGEFMADYRLLRVLEHRLQLQQMRRTHLMPGEDDALRILARGSHLAASGGDLVRRWEATKQRVRQLHERLFYRPLLSAVAELGMDETRLTTAAAGARLAAIGFRDPAGALAHIAALTNGISRSAAIQRNLLPVLLRWLADGADPDYGLLAFRRLSDALGSTHWFLRMVRDSSGVAERLTKVLSGSRFIGELLDKFPEAAAWLESDTLMHPRDEAALAAEVRAIRSRYSEPDRAARAVLRVRRREILRLALASVLGVCDVRTIATGLTVITEVTIGGLLDLIREDATLDDTQLEFAIIGMGRLGGGELGFGSDADIIYVYRPVALDPERAARAAGKIATELSRLSQDARLPLDLDLDLRPEGRNGALVRTLDSYRAYYARWSLTWEAQALLRARPVAGDPTLCADFTALADTVRYPASIDAAELREVRRIKARVEGERLPKGADPTRHVKLGRGSLSDVEWFTQLVQLEHAAGIPELRTTSTLDALHAAQRHQFVGQEDADQLEKAWLFASRVRSAMTLWLNRTTDVLPRDRDQLEGIARILEYPAGSAGDLEQDYLRITRRSRAVFEHLFYDSVSDTP</sequence>
<comment type="caution">
    <text evidence="9">The sequence shown here is derived from an EMBL/GenBank/DDBJ whole genome shotgun (WGS) entry which is preliminary data.</text>
</comment>
<organism evidence="9 10">
    <name type="scientific">Mycetocola lacteus</name>
    <dbReference type="NCBI Taxonomy" id="76637"/>
    <lineage>
        <taxon>Bacteria</taxon>
        <taxon>Bacillati</taxon>
        <taxon>Actinomycetota</taxon>
        <taxon>Actinomycetes</taxon>
        <taxon>Micrococcales</taxon>
        <taxon>Microbacteriaceae</taxon>
        <taxon>Mycetocola</taxon>
    </lineage>
</organism>
<dbReference type="InterPro" id="IPR005190">
    <property type="entry name" value="GlnE_rpt_dom"/>
</dbReference>
<dbReference type="InterPro" id="IPR013546">
    <property type="entry name" value="PII_UdlTrfase/GS_AdlTrfase"/>
</dbReference>
<dbReference type="NCBIfam" id="NF010707">
    <property type="entry name" value="PRK14109.1"/>
    <property type="match status" value="1"/>
</dbReference>
<dbReference type="GO" id="GO:0005829">
    <property type="term" value="C:cytosol"/>
    <property type="evidence" value="ECO:0007669"/>
    <property type="project" value="TreeGrafter"/>
</dbReference>
<evidence type="ECO:0000256" key="5">
    <source>
        <dbReference type="ARBA" id="ARBA00022842"/>
    </source>
</evidence>
<dbReference type="GO" id="GO:0047388">
    <property type="term" value="F:[glutamine synthetase]-adenylyl-L-tyrosine phosphorylase activity"/>
    <property type="evidence" value="ECO:0007669"/>
    <property type="project" value="UniProtKB-EC"/>
</dbReference>
<dbReference type="InterPro" id="IPR023057">
    <property type="entry name" value="GlnE"/>
</dbReference>
<keyword evidence="4" id="KW-0067">ATP-binding</keyword>
<dbReference type="OrthoDB" id="9759366at2"/>
<feature type="domain" description="PII-uridylyltransferase/Glutamine-synthetase adenylyltransferase" evidence="8">
    <location>
        <begin position="868"/>
        <end position="993"/>
    </location>
</feature>
<dbReference type="Pfam" id="PF08335">
    <property type="entry name" value="GlnD_UR_UTase"/>
    <property type="match status" value="2"/>
</dbReference>
<dbReference type="SUPFAM" id="SSF81593">
    <property type="entry name" value="Nucleotidyltransferase substrate binding subunit/domain"/>
    <property type="match status" value="2"/>
</dbReference>
<feature type="domain" description="Glutamate-ammonia ligase adenylyltransferase repeated" evidence="7">
    <location>
        <begin position="80"/>
        <end position="333"/>
    </location>
</feature>
<gene>
    <name evidence="9" type="ORF">D9V34_10015</name>
</gene>
<evidence type="ECO:0000256" key="2">
    <source>
        <dbReference type="ARBA" id="ARBA00022695"/>
    </source>
</evidence>
<dbReference type="Proteomes" id="UP000269438">
    <property type="component" value="Unassembled WGS sequence"/>
</dbReference>
<keyword evidence="1 9" id="KW-0808">Transferase</keyword>
<dbReference type="GO" id="GO:0000820">
    <property type="term" value="P:regulation of glutamine family amino acid metabolic process"/>
    <property type="evidence" value="ECO:0007669"/>
    <property type="project" value="TreeGrafter"/>
</dbReference>
<evidence type="ECO:0000256" key="6">
    <source>
        <dbReference type="ARBA" id="ARBA00023268"/>
    </source>
</evidence>
<evidence type="ECO:0000256" key="4">
    <source>
        <dbReference type="ARBA" id="ARBA00022840"/>
    </source>
</evidence>
<evidence type="ECO:0000259" key="8">
    <source>
        <dbReference type="Pfam" id="PF08335"/>
    </source>
</evidence>
<dbReference type="RefSeq" id="WP_121688690.1">
    <property type="nucleotide sequence ID" value="NZ_RCUY01000009.1"/>
</dbReference>
<accession>A0A3L7APU0</accession>